<evidence type="ECO:0000256" key="4">
    <source>
        <dbReference type="ARBA" id="ARBA00022723"/>
    </source>
</evidence>
<sequence>MDESFEDLLQANRRFADTFALSGFDGLAHAGVAMVTCMDSRIEPLGMIGLKVGDAKIMRTPGGRVTEDALVGCILGVHLLKVERILIVPHTRCAMAAGTDAEIAEAVRNATGAEIGDLRLGASPDQDTNLLADVSLLRNHPLIGDRATVGGFKYDVDTGLLTRLI</sequence>
<evidence type="ECO:0000256" key="2">
    <source>
        <dbReference type="ARBA" id="ARBA00006217"/>
    </source>
</evidence>
<reference evidence="8 9" key="1">
    <citation type="submission" date="2021-01" db="EMBL/GenBank/DDBJ databases">
        <title>Sequencing the genomes of 1000 actinobacteria strains.</title>
        <authorList>
            <person name="Klenk H.-P."/>
        </authorList>
    </citation>
    <scope>NUCLEOTIDE SEQUENCE [LARGE SCALE GENOMIC DNA]</scope>
    <source>
        <strain evidence="8 9">DSM 18662</strain>
    </source>
</reference>
<dbReference type="Pfam" id="PF00484">
    <property type="entry name" value="Pro_CA"/>
    <property type="match status" value="1"/>
</dbReference>
<dbReference type="EC" id="4.2.1.1" evidence="3"/>
<keyword evidence="4" id="KW-0479">Metal-binding</keyword>
<comment type="similarity">
    <text evidence="2">Belongs to the beta-class carbonic anhydrase family.</text>
</comment>
<dbReference type="CDD" id="cd03379">
    <property type="entry name" value="beta_CA_cladeD"/>
    <property type="match status" value="1"/>
</dbReference>
<keyword evidence="8" id="KW-0456">Lyase</keyword>
<accession>A0ABS2RNQ7</accession>
<comment type="caution">
    <text evidence="8">The sequence shown here is derived from an EMBL/GenBank/DDBJ whole genome shotgun (WGS) entry which is preliminary data.</text>
</comment>
<dbReference type="SUPFAM" id="SSF53056">
    <property type="entry name" value="beta-carbonic anhydrase, cab"/>
    <property type="match status" value="1"/>
</dbReference>
<dbReference type="EMBL" id="JAFBCF010000001">
    <property type="protein sequence ID" value="MBM7800650.1"/>
    <property type="molecule type" value="Genomic_DNA"/>
</dbReference>
<evidence type="ECO:0000256" key="7">
    <source>
        <dbReference type="ARBA" id="ARBA00048348"/>
    </source>
</evidence>
<gene>
    <name evidence="8" type="ORF">JOE57_003571</name>
</gene>
<comment type="function">
    <text evidence="6">Catalyzes the reversible hydration of carbon dioxide to form bicarbonate.</text>
</comment>
<name>A0ABS2RNQ7_9ACTN</name>
<evidence type="ECO:0000313" key="9">
    <source>
        <dbReference type="Proteomes" id="UP000704762"/>
    </source>
</evidence>
<keyword evidence="9" id="KW-1185">Reference proteome</keyword>
<dbReference type="Gene3D" id="3.40.1050.10">
    <property type="entry name" value="Carbonic anhydrase"/>
    <property type="match status" value="1"/>
</dbReference>
<organism evidence="8 9">
    <name type="scientific">Microlunatus panaciterrae</name>
    <dbReference type="NCBI Taxonomy" id="400768"/>
    <lineage>
        <taxon>Bacteria</taxon>
        <taxon>Bacillati</taxon>
        <taxon>Actinomycetota</taxon>
        <taxon>Actinomycetes</taxon>
        <taxon>Propionibacteriales</taxon>
        <taxon>Propionibacteriaceae</taxon>
        <taxon>Microlunatus</taxon>
    </lineage>
</organism>
<dbReference type="Proteomes" id="UP000704762">
    <property type="component" value="Unassembled WGS sequence"/>
</dbReference>
<evidence type="ECO:0000256" key="5">
    <source>
        <dbReference type="ARBA" id="ARBA00022833"/>
    </source>
</evidence>
<dbReference type="RefSeq" id="WP_338041377.1">
    <property type="nucleotide sequence ID" value="NZ_BAAAQP010000003.1"/>
</dbReference>
<evidence type="ECO:0000256" key="6">
    <source>
        <dbReference type="ARBA" id="ARBA00024993"/>
    </source>
</evidence>
<comment type="catalytic activity">
    <reaction evidence="7">
        <text>hydrogencarbonate + H(+) = CO2 + H2O</text>
        <dbReference type="Rhea" id="RHEA:10748"/>
        <dbReference type="ChEBI" id="CHEBI:15377"/>
        <dbReference type="ChEBI" id="CHEBI:15378"/>
        <dbReference type="ChEBI" id="CHEBI:16526"/>
        <dbReference type="ChEBI" id="CHEBI:17544"/>
        <dbReference type="EC" id="4.2.1.1"/>
    </reaction>
</comment>
<protein>
    <recommendedName>
        <fullName evidence="3">carbonic anhydrase</fullName>
        <ecNumber evidence="3">4.2.1.1</ecNumber>
    </recommendedName>
</protein>
<dbReference type="InterPro" id="IPR036874">
    <property type="entry name" value="Carbonic_anhydrase_sf"/>
</dbReference>
<dbReference type="InterPro" id="IPR001765">
    <property type="entry name" value="Carbonic_anhydrase"/>
</dbReference>
<evidence type="ECO:0000313" key="8">
    <source>
        <dbReference type="EMBL" id="MBM7800650.1"/>
    </source>
</evidence>
<proteinExistence type="inferred from homology"/>
<dbReference type="GO" id="GO:0004089">
    <property type="term" value="F:carbonate dehydratase activity"/>
    <property type="evidence" value="ECO:0007669"/>
    <property type="project" value="UniProtKB-EC"/>
</dbReference>
<evidence type="ECO:0000256" key="1">
    <source>
        <dbReference type="ARBA" id="ARBA00001947"/>
    </source>
</evidence>
<dbReference type="SMART" id="SM00947">
    <property type="entry name" value="Pro_CA"/>
    <property type="match status" value="1"/>
</dbReference>
<comment type="cofactor">
    <cofactor evidence="1">
        <name>Zn(2+)</name>
        <dbReference type="ChEBI" id="CHEBI:29105"/>
    </cofactor>
</comment>
<dbReference type="PANTHER" id="PTHR43175:SF3">
    <property type="entry name" value="CARBON DISULFIDE HYDROLASE"/>
    <property type="match status" value="1"/>
</dbReference>
<dbReference type="PANTHER" id="PTHR43175">
    <property type="entry name" value="CARBONIC ANHYDRASE"/>
    <property type="match status" value="1"/>
</dbReference>
<keyword evidence="5" id="KW-0862">Zinc</keyword>
<evidence type="ECO:0000256" key="3">
    <source>
        <dbReference type="ARBA" id="ARBA00012925"/>
    </source>
</evidence>